<sequence>MSSLGEILLNAQSADPNIRNAASDLLQTQKQANSASYILDLSNVLASQTEHKVSRQLAGINLKNVLANTNDEEFLINVWDKVDVNTKTIIRNNTLGTLASEDRDIRLSASQAVAAIAKRDLSKGEWTDIVGILIANASNVNLNFRLASLMTMGYICEGTSPETLRSDLSNAILSSYAANISSEENNQEVKLTALKALKNSLQFAKGIMQNNNEREYFLNLIFQACVFQNQQVKREGFSILCEIVRIYYDFISHQLQAIGNVTFEAIAKETQEIGVMALEVWYLIGETELERSEQNTPDAPVRGYIMMASDSIVPLLLNNISRGTFEEDEWDLSKACAWTLGIITQLTKDKCINYSIHYITSNLANSELKLRLSSIMILSSILEGPSPNKLISLINPSLQKLLTLMSDESPLVRETTAWAISRICEYQSLSITQPSTFNTLLQTLLNSLKDWPKIATHCCWALIKLIEHTAELGYFKANIFDHVLQELSVAATRKDTYSAEHNLELASYTAISTLIEKSSKDCIPLIAAKIPIFISMLKQSAAQQNNDYLQGALASLLGSCFLKISSENMTEELSNSFIEALIQTFTVRNTVYGEGLQALGNFADLLQQRFAGYLQMVGPYLAWSLQKTDAEELCLAGTIVIGDIARALGDQSKIVIGDLISPLIGNLQNNLASSNVKIRSIESLADVASNTKEAFVPYASQALSIIEAAANQCIKIIKEQDDPDLYEYFASLREAILIFYESFIQGLLSGGQGEVLLPYAPLVVQFAQTVTQDIMKPTTECHRAAIGIYGDIADEFKERSREFIKTQNILNYIQKFKQSNNPRIRDVAIWASTKINSI</sequence>
<keyword evidence="5" id="KW-0653">Protein transport</keyword>
<evidence type="ECO:0000256" key="3">
    <source>
        <dbReference type="ARBA" id="ARBA00022490"/>
    </source>
</evidence>
<dbReference type="EMBL" id="CAJZBQ010000021">
    <property type="protein sequence ID" value="CAG9318900.1"/>
    <property type="molecule type" value="Genomic_DNA"/>
</dbReference>
<dbReference type="PROSITE" id="PS50166">
    <property type="entry name" value="IMPORTIN_B_NT"/>
    <property type="match status" value="1"/>
</dbReference>
<dbReference type="InterPro" id="IPR040122">
    <property type="entry name" value="Importin_beta"/>
</dbReference>
<dbReference type="GO" id="GO:0005737">
    <property type="term" value="C:cytoplasm"/>
    <property type="evidence" value="ECO:0007669"/>
    <property type="project" value="UniProtKB-SubCell"/>
</dbReference>
<dbReference type="Gene3D" id="1.25.10.10">
    <property type="entry name" value="Leucine-rich Repeat Variant"/>
    <property type="match status" value="1"/>
</dbReference>
<keyword evidence="3" id="KW-0963">Cytoplasm</keyword>
<gene>
    <name evidence="7" type="ORF">BSTOLATCC_MIC22260</name>
</gene>
<dbReference type="Proteomes" id="UP001162131">
    <property type="component" value="Unassembled WGS sequence"/>
</dbReference>
<evidence type="ECO:0000256" key="1">
    <source>
        <dbReference type="ARBA" id="ARBA00004496"/>
    </source>
</evidence>
<keyword evidence="4" id="KW-0677">Repeat</keyword>
<accession>A0AAU9IZK9</accession>
<dbReference type="Pfam" id="PF25574">
    <property type="entry name" value="TPR_IMB1"/>
    <property type="match status" value="1"/>
</dbReference>
<comment type="caution">
    <text evidence="7">The sequence shown here is derived from an EMBL/GenBank/DDBJ whole genome shotgun (WGS) entry which is preliminary data.</text>
</comment>
<dbReference type="InterPro" id="IPR016024">
    <property type="entry name" value="ARM-type_fold"/>
</dbReference>
<dbReference type="GO" id="GO:0006606">
    <property type="term" value="P:protein import into nucleus"/>
    <property type="evidence" value="ECO:0007669"/>
    <property type="project" value="InterPro"/>
</dbReference>
<evidence type="ECO:0000313" key="7">
    <source>
        <dbReference type="EMBL" id="CAG9318900.1"/>
    </source>
</evidence>
<dbReference type="PANTHER" id="PTHR10527">
    <property type="entry name" value="IMPORTIN BETA"/>
    <property type="match status" value="1"/>
</dbReference>
<reference evidence="7" key="1">
    <citation type="submission" date="2021-09" db="EMBL/GenBank/DDBJ databases">
        <authorList>
            <consortium name="AG Swart"/>
            <person name="Singh M."/>
            <person name="Singh A."/>
            <person name="Seah K."/>
            <person name="Emmerich C."/>
        </authorList>
    </citation>
    <scope>NUCLEOTIDE SEQUENCE</scope>
    <source>
        <strain evidence="7">ATCC30299</strain>
    </source>
</reference>
<dbReference type="SUPFAM" id="SSF48371">
    <property type="entry name" value="ARM repeat"/>
    <property type="match status" value="1"/>
</dbReference>
<evidence type="ECO:0000256" key="5">
    <source>
        <dbReference type="ARBA" id="ARBA00022927"/>
    </source>
</evidence>
<name>A0AAU9IZK9_9CILI</name>
<dbReference type="GO" id="GO:0031267">
    <property type="term" value="F:small GTPase binding"/>
    <property type="evidence" value="ECO:0007669"/>
    <property type="project" value="InterPro"/>
</dbReference>
<protein>
    <recommendedName>
        <fullName evidence="6">Importin N-terminal domain-containing protein</fullName>
    </recommendedName>
</protein>
<dbReference type="Pfam" id="PF13513">
    <property type="entry name" value="HEAT_EZ"/>
    <property type="match status" value="1"/>
</dbReference>
<dbReference type="AlphaFoldDB" id="A0AAU9IZK9"/>
<evidence type="ECO:0000256" key="4">
    <source>
        <dbReference type="ARBA" id="ARBA00022737"/>
    </source>
</evidence>
<evidence type="ECO:0000259" key="6">
    <source>
        <dbReference type="PROSITE" id="PS50166"/>
    </source>
</evidence>
<dbReference type="InterPro" id="IPR058584">
    <property type="entry name" value="IMB1_TNPO1-like_TPR"/>
</dbReference>
<dbReference type="InterPro" id="IPR011989">
    <property type="entry name" value="ARM-like"/>
</dbReference>
<comment type="subcellular location">
    <subcellularLocation>
        <location evidence="1">Cytoplasm</location>
    </subcellularLocation>
</comment>
<dbReference type="Pfam" id="PF03810">
    <property type="entry name" value="IBN_N"/>
    <property type="match status" value="1"/>
</dbReference>
<evidence type="ECO:0000313" key="8">
    <source>
        <dbReference type="Proteomes" id="UP001162131"/>
    </source>
</evidence>
<dbReference type="InterPro" id="IPR001494">
    <property type="entry name" value="Importin-beta_N"/>
</dbReference>
<organism evidence="7 8">
    <name type="scientific">Blepharisma stoltei</name>
    <dbReference type="NCBI Taxonomy" id="1481888"/>
    <lineage>
        <taxon>Eukaryota</taxon>
        <taxon>Sar</taxon>
        <taxon>Alveolata</taxon>
        <taxon>Ciliophora</taxon>
        <taxon>Postciliodesmatophora</taxon>
        <taxon>Heterotrichea</taxon>
        <taxon>Heterotrichida</taxon>
        <taxon>Blepharismidae</taxon>
        <taxon>Blepharisma</taxon>
    </lineage>
</organism>
<feature type="domain" description="Importin N-terminal" evidence="6">
    <location>
        <begin position="22"/>
        <end position="100"/>
    </location>
</feature>
<proteinExistence type="predicted"/>
<keyword evidence="8" id="KW-1185">Reference proteome</keyword>
<keyword evidence="2" id="KW-0813">Transport</keyword>
<evidence type="ECO:0000256" key="2">
    <source>
        <dbReference type="ARBA" id="ARBA00022448"/>
    </source>
</evidence>